<dbReference type="Gene3D" id="2.60.120.460">
    <property type="entry name" value="YjbQ-like"/>
    <property type="match status" value="1"/>
</dbReference>
<reference evidence="1" key="1">
    <citation type="journal article" date="2014" name="Front. Microbiol.">
        <title>High frequency of phylogenetically diverse reductive dehalogenase-homologous genes in deep subseafloor sedimentary metagenomes.</title>
        <authorList>
            <person name="Kawai M."/>
            <person name="Futagami T."/>
            <person name="Toyoda A."/>
            <person name="Takaki Y."/>
            <person name="Nishi S."/>
            <person name="Hori S."/>
            <person name="Arai W."/>
            <person name="Tsubouchi T."/>
            <person name="Morono Y."/>
            <person name="Uchiyama I."/>
            <person name="Ito T."/>
            <person name="Fujiyama A."/>
            <person name="Inagaki F."/>
            <person name="Takami H."/>
        </authorList>
    </citation>
    <scope>NUCLEOTIDE SEQUENCE</scope>
    <source>
        <strain evidence="1">Expedition CK06-06</strain>
    </source>
</reference>
<feature type="non-terminal residue" evidence="1">
    <location>
        <position position="92"/>
    </location>
</feature>
<dbReference type="EMBL" id="BARS01016993">
    <property type="protein sequence ID" value="GAF93035.1"/>
    <property type="molecule type" value="Genomic_DNA"/>
</dbReference>
<dbReference type="SUPFAM" id="SSF111038">
    <property type="entry name" value="YjbQ-like"/>
    <property type="match status" value="1"/>
</dbReference>
<name>X0UX80_9ZZZZ</name>
<evidence type="ECO:0000313" key="1">
    <source>
        <dbReference type="EMBL" id="GAF93035.1"/>
    </source>
</evidence>
<dbReference type="AlphaFoldDB" id="X0UX80"/>
<sequence>MPCHGQPTLLFFAIEIRKLGWYINLFIQIKTFIKQLFLPKRIMTYYYEEIVFNTKKENEFINITSQLEDIVSKYNLKNGFINLYNRHTTSGI</sequence>
<protein>
    <submittedName>
        <fullName evidence="1">Uncharacterized protein</fullName>
    </submittedName>
</protein>
<dbReference type="InterPro" id="IPR035917">
    <property type="entry name" value="YjbQ-like_sf"/>
</dbReference>
<accession>X0UX80</accession>
<gene>
    <name evidence="1" type="ORF">S01H1_27858</name>
</gene>
<comment type="caution">
    <text evidence="1">The sequence shown here is derived from an EMBL/GenBank/DDBJ whole genome shotgun (WGS) entry which is preliminary data.</text>
</comment>
<organism evidence="1">
    <name type="scientific">marine sediment metagenome</name>
    <dbReference type="NCBI Taxonomy" id="412755"/>
    <lineage>
        <taxon>unclassified sequences</taxon>
        <taxon>metagenomes</taxon>
        <taxon>ecological metagenomes</taxon>
    </lineage>
</organism>
<proteinExistence type="predicted"/>